<dbReference type="InterPro" id="IPR016047">
    <property type="entry name" value="M23ase_b-sheet_dom"/>
</dbReference>
<gene>
    <name evidence="3" type="ORF">KUH32_08215</name>
</gene>
<sequence length="279" mass="30406">MLRTLLFTVLLGFPISVPADIACDNAGGQICVETQRDGDRVTLYGINRFTHLPVTLSIDLDLSNMQRADGAPGPFVLRGDSRVELMTLAPLRSGAWSYSYRFDWSMGDINARHDDRVLYRLPYANGRDFAIMQGCDGGFTHFGNDRYAVDFDMPVGTPVHAARSGRAVAVVESSDSGGPSRDFENDANYVVIEQDDGTLARYFHLQRNGAVVSPGDQIESGQLIGYSGNTGYSTDPHLHFDVVIGARGTVSQTIPVSFDTPGGAIQCPREGRRLRAVAR</sequence>
<dbReference type="CDD" id="cd12797">
    <property type="entry name" value="M23_peptidase"/>
    <property type="match status" value="1"/>
</dbReference>
<evidence type="ECO:0000313" key="4">
    <source>
        <dbReference type="Proteomes" id="UP001166293"/>
    </source>
</evidence>
<dbReference type="Pfam" id="PF01551">
    <property type="entry name" value="Peptidase_M23"/>
    <property type="match status" value="1"/>
</dbReference>
<reference evidence="3" key="1">
    <citation type="submission" date="2021-06" db="EMBL/GenBank/DDBJ databases">
        <title>Thalassococcus sp. CAU 1522 isolated from sea sand, Republic of Korea.</title>
        <authorList>
            <person name="Kim W."/>
        </authorList>
    </citation>
    <scope>NUCLEOTIDE SEQUENCE</scope>
    <source>
        <strain evidence="3">CAU 1522</strain>
    </source>
</reference>
<name>A0ABS6N6W9_9RHOB</name>
<dbReference type="Proteomes" id="UP001166293">
    <property type="component" value="Unassembled WGS sequence"/>
</dbReference>
<organism evidence="3 4">
    <name type="scientific">Thalassococcus arenae</name>
    <dbReference type="NCBI Taxonomy" id="2851652"/>
    <lineage>
        <taxon>Bacteria</taxon>
        <taxon>Pseudomonadati</taxon>
        <taxon>Pseudomonadota</taxon>
        <taxon>Alphaproteobacteria</taxon>
        <taxon>Rhodobacterales</taxon>
        <taxon>Roseobacteraceae</taxon>
        <taxon>Thalassococcus</taxon>
    </lineage>
</organism>
<dbReference type="RefSeq" id="WP_217777551.1">
    <property type="nucleotide sequence ID" value="NZ_JAHRWL010000001.1"/>
</dbReference>
<keyword evidence="1" id="KW-0732">Signal</keyword>
<proteinExistence type="predicted"/>
<evidence type="ECO:0000313" key="3">
    <source>
        <dbReference type="EMBL" id="MBV2359756.1"/>
    </source>
</evidence>
<dbReference type="InterPro" id="IPR050570">
    <property type="entry name" value="Cell_wall_metabolism_enzyme"/>
</dbReference>
<feature type="chain" id="PRO_5046858879" evidence="1">
    <location>
        <begin position="20"/>
        <end position="279"/>
    </location>
</feature>
<comment type="caution">
    <text evidence="3">The sequence shown here is derived from an EMBL/GenBank/DDBJ whole genome shotgun (WGS) entry which is preliminary data.</text>
</comment>
<evidence type="ECO:0000256" key="1">
    <source>
        <dbReference type="SAM" id="SignalP"/>
    </source>
</evidence>
<feature type="signal peptide" evidence="1">
    <location>
        <begin position="1"/>
        <end position="19"/>
    </location>
</feature>
<dbReference type="EMBL" id="JAHRWL010000001">
    <property type="protein sequence ID" value="MBV2359756.1"/>
    <property type="molecule type" value="Genomic_DNA"/>
</dbReference>
<evidence type="ECO:0000259" key="2">
    <source>
        <dbReference type="Pfam" id="PF01551"/>
    </source>
</evidence>
<dbReference type="PANTHER" id="PTHR21666">
    <property type="entry name" value="PEPTIDASE-RELATED"/>
    <property type="match status" value="1"/>
</dbReference>
<protein>
    <submittedName>
        <fullName evidence="3">M23 family metallopeptidase</fullName>
    </submittedName>
</protein>
<keyword evidence="4" id="KW-1185">Reference proteome</keyword>
<dbReference type="PANTHER" id="PTHR21666:SF270">
    <property type="entry name" value="MUREIN HYDROLASE ACTIVATOR ENVC"/>
    <property type="match status" value="1"/>
</dbReference>
<accession>A0ABS6N6W9</accession>
<feature type="domain" description="M23ase beta-sheet core" evidence="2">
    <location>
        <begin position="147"/>
        <end position="243"/>
    </location>
</feature>